<dbReference type="OrthoDB" id="10340590at2759"/>
<gene>
    <name evidence="1" type="ORF">P167DRAFT_608518</name>
</gene>
<dbReference type="AlphaFoldDB" id="A0A3N4KDN1"/>
<evidence type="ECO:0000313" key="2">
    <source>
        <dbReference type="Proteomes" id="UP000277580"/>
    </source>
</evidence>
<dbReference type="Proteomes" id="UP000277580">
    <property type="component" value="Unassembled WGS sequence"/>
</dbReference>
<keyword evidence="2" id="KW-1185">Reference proteome</keyword>
<dbReference type="EMBL" id="ML119160">
    <property type="protein sequence ID" value="RPB08644.1"/>
    <property type="molecule type" value="Genomic_DNA"/>
</dbReference>
<name>A0A3N4KDN1_9PEZI</name>
<organism evidence="1 2">
    <name type="scientific">Morchella conica CCBAS932</name>
    <dbReference type="NCBI Taxonomy" id="1392247"/>
    <lineage>
        <taxon>Eukaryota</taxon>
        <taxon>Fungi</taxon>
        <taxon>Dikarya</taxon>
        <taxon>Ascomycota</taxon>
        <taxon>Pezizomycotina</taxon>
        <taxon>Pezizomycetes</taxon>
        <taxon>Pezizales</taxon>
        <taxon>Morchellaceae</taxon>
        <taxon>Morchella</taxon>
    </lineage>
</organism>
<proteinExistence type="predicted"/>
<reference evidence="1 2" key="1">
    <citation type="journal article" date="2018" name="Nat. Ecol. Evol.">
        <title>Pezizomycetes genomes reveal the molecular basis of ectomycorrhizal truffle lifestyle.</title>
        <authorList>
            <person name="Murat C."/>
            <person name="Payen T."/>
            <person name="Noel B."/>
            <person name="Kuo A."/>
            <person name="Morin E."/>
            <person name="Chen J."/>
            <person name="Kohler A."/>
            <person name="Krizsan K."/>
            <person name="Balestrini R."/>
            <person name="Da Silva C."/>
            <person name="Montanini B."/>
            <person name="Hainaut M."/>
            <person name="Levati E."/>
            <person name="Barry K.W."/>
            <person name="Belfiori B."/>
            <person name="Cichocki N."/>
            <person name="Clum A."/>
            <person name="Dockter R.B."/>
            <person name="Fauchery L."/>
            <person name="Guy J."/>
            <person name="Iotti M."/>
            <person name="Le Tacon F."/>
            <person name="Lindquist E.A."/>
            <person name="Lipzen A."/>
            <person name="Malagnac F."/>
            <person name="Mello A."/>
            <person name="Molinier V."/>
            <person name="Miyauchi S."/>
            <person name="Poulain J."/>
            <person name="Riccioni C."/>
            <person name="Rubini A."/>
            <person name="Sitrit Y."/>
            <person name="Splivallo R."/>
            <person name="Traeger S."/>
            <person name="Wang M."/>
            <person name="Zifcakova L."/>
            <person name="Wipf D."/>
            <person name="Zambonelli A."/>
            <person name="Paolocci F."/>
            <person name="Nowrousian M."/>
            <person name="Ottonello S."/>
            <person name="Baldrian P."/>
            <person name="Spatafora J.W."/>
            <person name="Henrissat B."/>
            <person name="Nagy L.G."/>
            <person name="Aury J.M."/>
            <person name="Wincker P."/>
            <person name="Grigoriev I.V."/>
            <person name="Bonfante P."/>
            <person name="Martin F.M."/>
        </authorList>
    </citation>
    <scope>NUCLEOTIDE SEQUENCE [LARGE SCALE GENOMIC DNA]</scope>
    <source>
        <strain evidence="1 2">CCBAS932</strain>
    </source>
</reference>
<protein>
    <submittedName>
        <fullName evidence="1">Uncharacterized protein</fullName>
    </submittedName>
</protein>
<evidence type="ECO:0000313" key="1">
    <source>
        <dbReference type="EMBL" id="RPB08644.1"/>
    </source>
</evidence>
<dbReference type="InParanoid" id="A0A3N4KDN1"/>
<sequence length="67" mass="7579">MGLLDSIFKTKAVREDKRSSRLIKQDNKAQARTSSSTLCQTCGKHFVLNAKMCQGCETWSKVPQKPY</sequence>
<accession>A0A3N4KDN1</accession>